<dbReference type="Proteomes" id="UP001197093">
    <property type="component" value="Unassembled WGS sequence"/>
</dbReference>
<keyword evidence="3" id="KW-1185">Reference proteome</keyword>
<evidence type="ECO:0000313" key="3">
    <source>
        <dbReference type="Proteomes" id="UP001197093"/>
    </source>
</evidence>
<comment type="caution">
    <text evidence="2">The sequence shown here is derived from an EMBL/GenBank/DDBJ whole genome shotgun (WGS) entry which is preliminary data.</text>
</comment>
<protein>
    <submittedName>
        <fullName evidence="2">Uncharacterized protein</fullName>
    </submittedName>
</protein>
<feature type="compositionally biased region" description="Polar residues" evidence="1">
    <location>
        <begin position="28"/>
        <end position="39"/>
    </location>
</feature>
<accession>A0AAD4I360</accession>
<organism evidence="2 3">
    <name type="scientific">Staphylotrichum longicolle</name>
    <dbReference type="NCBI Taxonomy" id="669026"/>
    <lineage>
        <taxon>Eukaryota</taxon>
        <taxon>Fungi</taxon>
        <taxon>Dikarya</taxon>
        <taxon>Ascomycota</taxon>
        <taxon>Pezizomycotina</taxon>
        <taxon>Sordariomycetes</taxon>
        <taxon>Sordariomycetidae</taxon>
        <taxon>Sordariales</taxon>
        <taxon>Chaetomiaceae</taxon>
        <taxon>Staphylotrichum</taxon>
    </lineage>
</organism>
<proteinExistence type="predicted"/>
<feature type="compositionally biased region" description="Low complexity" evidence="1">
    <location>
        <begin position="49"/>
        <end position="64"/>
    </location>
</feature>
<gene>
    <name evidence="2" type="ORF">NEMBOFW57_000691</name>
</gene>
<feature type="region of interest" description="Disordered" evidence="1">
    <location>
        <begin position="1"/>
        <end position="80"/>
    </location>
</feature>
<sequence>MDASSRAPAPPPLDIGPVRVPTSPVAGTPQSAGSMTSGPFSGGGYDYASPTSTTSTSSPLLWGTSSGGKGSPAVPADSMKRPAVVSSKKVNAHSYCGRHSDEFLFGGKGLGDLWRAVTKK</sequence>
<name>A0AAD4I360_9PEZI</name>
<reference evidence="2" key="1">
    <citation type="submission" date="2023-02" db="EMBL/GenBank/DDBJ databases">
        <authorList>
            <person name="Palmer J.M."/>
        </authorList>
    </citation>
    <scope>NUCLEOTIDE SEQUENCE</scope>
    <source>
        <strain evidence="2">FW57</strain>
    </source>
</reference>
<dbReference type="AlphaFoldDB" id="A0AAD4I360"/>
<dbReference type="EMBL" id="JAHCVI010000001">
    <property type="protein sequence ID" value="KAG7290688.1"/>
    <property type="molecule type" value="Genomic_DNA"/>
</dbReference>
<evidence type="ECO:0000256" key="1">
    <source>
        <dbReference type="SAM" id="MobiDB-lite"/>
    </source>
</evidence>
<evidence type="ECO:0000313" key="2">
    <source>
        <dbReference type="EMBL" id="KAG7290688.1"/>
    </source>
</evidence>